<reference evidence="3" key="1">
    <citation type="submission" date="2009-11" db="EMBL/GenBank/DDBJ databases">
        <title>The complete genome of Sulfurospirillum deleyianum DSM 6946.</title>
        <authorList>
            <consortium name="US DOE Joint Genome Institute (JGI-PGF)"/>
            <person name="Lucas S."/>
            <person name="Copeland A."/>
            <person name="Lapidus A."/>
            <person name="Glavina del Rio T."/>
            <person name="Dalin E."/>
            <person name="Tice H."/>
            <person name="Bruce D."/>
            <person name="Goodwin L."/>
            <person name="Pitluck S."/>
            <person name="Kyrpides N."/>
            <person name="Mavromatis K."/>
            <person name="Ivanova N."/>
            <person name="Ovchinnikova G."/>
            <person name="Munk A.C."/>
            <person name="Lu M."/>
            <person name="Brettin T."/>
            <person name="Detter J.C."/>
            <person name="Han C."/>
            <person name="Tapia R."/>
            <person name="Larimer F."/>
            <person name="Land M."/>
            <person name="Hauser L."/>
            <person name="Markowitz V."/>
            <person name="Cheng J.F."/>
            <person name="Hugenholtz P."/>
            <person name="Woyke T."/>
            <person name="Wu D."/>
            <person name="Aumann P."/>
            <person name="Schneider S."/>
            <person name="Lang E."/>
            <person name="Spring S."/>
            <person name="Klenk H.P."/>
            <person name="Eisen J.A."/>
        </authorList>
    </citation>
    <scope>NUCLEOTIDE SEQUENCE [LARGE SCALE GENOMIC DNA]</scope>
    <source>
        <strain evidence="3">ATCC 51133 / DSM 6946 / 5175</strain>
    </source>
</reference>
<dbReference type="STRING" id="525898.Sdel_1015"/>
<dbReference type="PANTHER" id="PTHR33303:SF2">
    <property type="entry name" value="COA-BINDING DOMAIN-CONTAINING PROTEIN"/>
    <property type="match status" value="1"/>
</dbReference>
<dbReference type="InterPro" id="IPR003781">
    <property type="entry name" value="CoA-bd"/>
</dbReference>
<feature type="domain" description="CoA-binding" evidence="1">
    <location>
        <begin position="19"/>
        <end position="113"/>
    </location>
</feature>
<dbReference type="PANTHER" id="PTHR33303">
    <property type="entry name" value="CYTOPLASMIC PROTEIN-RELATED"/>
    <property type="match status" value="1"/>
</dbReference>
<proteinExistence type="predicted"/>
<accession>D1B1S0</accession>
<dbReference type="OrthoDB" id="9804695at2"/>
<dbReference type="EMBL" id="CP001816">
    <property type="protein sequence ID" value="ACZ12040.1"/>
    <property type="molecule type" value="Genomic_DNA"/>
</dbReference>
<keyword evidence="3" id="KW-1185">Reference proteome</keyword>
<evidence type="ECO:0000313" key="2">
    <source>
        <dbReference type="EMBL" id="ACZ12040.1"/>
    </source>
</evidence>
<name>D1B1S0_SULD5</name>
<dbReference type="RefSeq" id="WP_012856798.1">
    <property type="nucleotide sequence ID" value="NC_013512.1"/>
</dbReference>
<dbReference type="HOGENOM" id="CLU_112567_0_0_7"/>
<reference evidence="2 3" key="2">
    <citation type="journal article" date="2010" name="Stand. Genomic Sci.">
        <title>Complete genome sequence of Sulfurospirillum deleyianum type strain (5175).</title>
        <authorList>
            <person name="Sikorski J."/>
            <person name="Lapidus A."/>
            <person name="Copeland A."/>
            <person name="Glavina Del Rio T."/>
            <person name="Nolan M."/>
            <person name="Lucas S."/>
            <person name="Chen F."/>
            <person name="Tice H."/>
            <person name="Cheng J.F."/>
            <person name="Saunders E."/>
            <person name="Bruce D."/>
            <person name="Goodwin L."/>
            <person name="Pitluck S."/>
            <person name="Ovchinnikova G."/>
            <person name="Pati A."/>
            <person name="Ivanova N."/>
            <person name="Mavromatis K."/>
            <person name="Chen A."/>
            <person name="Palaniappan K."/>
            <person name="Chain P."/>
            <person name="Land M."/>
            <person name="Hauser L."/>
            <person name="Chang Y.J."/>
            <person name="Jeffries C.D."/>
            <person name="Brettin T."/>
            <person name="Detter J.C."/>
            <person name="Han C."/>
            <person name="Rohde M."/>
            <person name="Lang E."/>
            <person name="Spring S."/>
            <person name="Goker M."/>
            <person name="Bristow J."/>
            <person name="Eisen J.A."/>
            <person name="Markowitz V."/>
            <person name="Hugenholtz P."/>
            <person name="Kyrpides N.C."/>
            <person name="Klenk H.P."/>
        </authorList>
    </citation>
    <scope>NUCLEOTIDE SEQUENCE [LARGE SCALE GENOMIC DNA]</scope>
    <source>
        <strain evidence="3">ATCC 51133 / DSM 6946 / 5175</strain>
    </source>
</reference>
<dbReference type="SMART" id="SM00881">
    <property type="entry name" value="CoA_binding"/>
    <property type="match status" value="1"/>
</dbReference>
<gene>
    <name evidence="2" type="ordered locus">Sdel_1015</name>
</gene>
<protein>
    <submittedName>
        <fullName evidence="2">CoA-binding domain protein</fullName>
    </submittedName>
</protein>
<dbReference type="Pfam" id="PF13380">
    <property type="entry name" value="CoA_binding_2"/>
    <property type="match status" value="1"/>
</dbReference>
<organism evidence="2 3">
    <name type="scientific">Sulfurospirillum deleyianum (strain ATCC 51133 / DSM 6946 / 5175)</name>
    <dbReference type="NCBI Taxonomy" id="525898"/>
    <lineage>
        <taxon>Bacteria</taxon>
        <taxon>Pseudomonadati</taxon>
        <taxon>Campylobacterota</taxon>
        <taxon>Epsilonproteobacteria</taxon>
        <taxon>Campylobacterales</taxon>
        <taxon>Sulfurospirillaceae</taxon>
        <taxon>Sulfurospirillum</taxon>
    </lineage>
</organism>
<evidence type="ECO:0000259" key="1">
    <source>
        <dbReference type="SMART" id="SM00881"/>
    </source>
</evidence>
<sequence length="144" mass="16431">MECEISNIKMPDDGSIKDIFSMCKSIAIIGLSPDPTKDSHKVARYLQEKGFKIYPVYPKEETILGEKVYRSLLDIPEQVDMVDMFRKPAIAESLLEEVLHKGGVKVFWLQLGIVNNDACEKAKEHGLIAIQNRCTKVEYERLMK</sequence>
<dbReference type="KEGG" id="sdl:Sdel_1015"/>
<dbReference type="Gene3D" id="3.40.50.720">
    <property type="entry name" value="NAD(P)-binding Rossmann-like Domain"/>
    <property type="match status" value="1"/>
</dbReference>
<dbReference type="eggNOG" id="COG1832">
    <property type="taxonomic scope" value="Bacteria"/>
</dbReference>
<dbReference type="InterPro" id="IPR036291">
    <property type="entry name" value="NAD(P)-bd_dom_sf"/>
</dbReference>
<dbReference type="SUPFAM" id="SSF51735">
    <property type="entry name" value="NAD(P)-binding Rossmann-fold domains"/>
    <property type="match status" value="1"/>
</dbReference>
<dbReference type="Proteomes" id="UP000002222">
    <property type="component" value="Chromosome"/>
</dbReference>
<evidence type="ECO:0000313" key="3">
    <source>
        <dbReference type="Proteomes" id="UP000002222"/>
    </source>
</evidence>
<dbReference type="AlphaFoldDB" id="D1B1S0"/>